<protein>
    <submittedName>
        <fullName evidence="1">Uncharacterized protein</fullName>
    </submittedName>
</protein>
<organism evidence="1 2">
    <name type="scientific">Solea senegalensis</name>
    <name type="common">Senegalese sole</name>
    <dbReference type="NCBI Taxonomy" id="28829"/>
    <lineage>
        <taxon>Eukaryota</taxon>
        <taxon>Metazoa</taxon>
        <taxon>Chordata</taxon>
        <taxon>Craniata</taxon>
        <taxon>Vertebrata</taxon>
        <taxon>Euteleostomi</taxon>
        <taxon>Actinopterygii</taxon>
        <taxon>Neopterygii</taxon>
        <taxon>Teleostei</taxon>
        <taxon>Neoteleostei</taxon>
        <taxon>Acanthomorphata</taxon>
        <taxon>Carangaria</taxon>
        <taxon>Pleuronectiformes</taxon>
        <taxon>Pleuronectoidei</taxon>
        <taxon>Soleidae</taxon>
        <taxon>Solea</taxon>
    </lineage>
</organism>
<dbReference type="EMBL" id="JAGKHQ010000007">
    <property type="protein sequence ID" value="KAG7512927.1"/>
    <property type="molecule type" value="Genomic_DNA"/>
</dbReference>
<gene>
    <name evidence="1" type="ORF">JOB18_043255</name>
</gene>
<dbReference type="AlphaFoldDB" id="A0AAV6S8R3"/>
<keyword evidence="2" id="KW-1185">Reference proteome</keyword>
<dbReference type="Proteomes" id="UP000693946">
    <property type="component" value="Linkage Group LG15"/>
</dbReference>
<accession>A0AAV6S8R3</accession>
<comment type="caution">
    <text evidence="1">The sequence shown here is derived from an EMBL/GenBank/DDBJ whole genome shotgun (WGS) entry which is preliminary data.</text>
</comment>
<sequence>MRNSLSYCGALPLDGYYGGQVDRVCIQYRGGWGDNEVSGGQGGTSICEIAPEPIQSSARETSSALEAMEEDTVVNCIKGNCEVHEMICTSIIRQHERHKEEGTLLLLQYVKASLTFEAAAAGCCSTLTENCTIIAEVRS</sequence>
<evidence type="ECO:0000313" key="2">
    <source>
        <dbReference type="Proteomes" id="UP000693946"/>
    </source>
</evidence>
<proteinExistence type="predicted"/>
<reference evidence="1 2" key="1">
    <citation type="journal article" date="2021" name="Sci. Rep.">
        <title>Chromosome anchoring in Senegalese sole (Solea senegalensis) reveals sex-associated markers and genome rearrangements in flatfish.</title>
        <authorList>
            <person name="Guerrero-Cozar I."/>
            <person name="Gomez-Garrido J."/>
            <person name="Berbel C."/>
            <person name="Martinez-Blanch J.F."/>
            <person name="Alioto T."/>
            <person name="Claros M.G."/>
            <person name="Gagnaire P.A."/>
            <person name="Manchado M."/>
        </authorList>
    </citation>
    <scope>NUCLEOTIDE SEQUENCE [LARGE SCALE GENOMIC DNA]</scope>
    <source>
        <strain evidence="1">Sse05_10M</strain>
    </source>
</reference>
<evidence type="ECO:0000313" key="1">
    <source>
        <dbReference type="EMBL" id="KAG7512927.1"/>
    </source>
</evidence>
<name>A0AAV6S8R3_SOLSE</name>